<dbReference type="KEGG" id="aqt:FN924_01600"/>
<protein>
    <submittedName>
        <fullName evidence="6">ABC transporter ATP-binding protein</fullName>
    </submittedName>
</protein>
<dbReference type="AlphaFoldDB" id="A0A516KKY8"/>
<dbReference type="InterPro" id="IPR003439">
    <property type="entry name" value="ABC_transporter-like_ATP-bd"/>
</dbReference>
<proteinExistence type="inferred from homology"/>
<evidence type="ECO:0000256" key="2">
    <source>
        <dbReference type="ARBA" id="ARBA00022448"/>
    </source>
</evidence>
<dbReference type="InterPro" id="IPR017871">
    <property type="entry name" value="ABC_transporter-like_CS"/>
</dbReference>
<dbReference type="SMART" id="SM00382">
    <property type="entry name" value="AAA"/>
    <property type="match status" value="1"/>
</dbReference>
<dbReference type="RefSeq" id="WP_143897076.1">
    <property type="nucleotide sequence ID" value="NZ_CP041666.1"/>
</dbReference>
<dbReference type="CDD" id="cd03255">
    <property type="entry name" value="ABC_MJ0796_LolCDE_FtsE"/>
    <property type="match status" value="1"/>
</dbReference>
<dbReference type="GO" id="GO:0005886">
    <property type="term" value="C:plasma membrane"/>
    <property type="evidence" value="ECO:0007669"/>
    <property type="project" value="TreeGrafter"/>
</dbReference>
<dbReference type="FunFam" id="3.40.50.300:FF:000032">
    <property type="entry name" value="Export ABC transporter ATP-binding protein"/>
    <property type="match status" value="1"/>
</dbReference>
<dbReference type="InterPro" id="IPR027417">
    <property type="entry name" value="P-loop_NTPase"/>
</dbReference>
<keyword evidence="4 6" id="KW-0067">ATP-binding</keyword>
<dbReference type="Gene3D" id="3.40.50.300">
    <property type="entry name" value="P-loop containing nucleotide triphosphate hydrolases"/>
    <property type="match status" value="1"/>
</dbReference>
<evidence type="ECO:0000259" key="5">
    <source>
        <dbReference type="PROSITE" id="PS50893"/>
    </source>
</evidence>
<dbReference type="SUPFAM" id="SSF52540">
    <property type="entry name" value="P-loop containing nucleoside triphosphate hydrolases"/>
    <property type="match status" value="1"/>
</dbReference>
<dbReference type="Pfam" id="PF00005">
    <property type="entry name" value="ABC_tran"/>
    <property type="match status" value="1"/>
</dbReference>
<dbReference type="GO" id="GO:0098796">
    <property type="term" value="C:membrane protein complex"/>
    <property type="evidence" value="ECO:0007669"/>
    <property type="project" value="UniProtKB-ARBA"/>
</dbReference>
<keyword evidence="3" id="KW-0547">Nucleotide-binding</keyword>
<evidence type="ECO:0000256" key="3">
    <source>
        <dbReference type="ARBA" id="ARBA00022741"/>
    </source>
</evidence>
<comment type="similarity">
    <text evidence="1">Belongs to the ABC transporter superfamily.</text>
</comment>
<gene>
    <name evidence="6" type="ORF">FN924_01600</name>
</gene>
<evidence type="ECO:0000256" key="4">
    <source>
        <dbReference type="ARBA" id="ARBA00022840"/>
    </source>
</evidence>
<dbReference type="Proteomes" id="UP000315215">
    <property type="component" value="Chromosome"/>
</dbReference>
<keyword evidence="7" id="KW-1185">Reference proteome</keyword>
<evidence type="ECO:0000256" key="1">
    <source>
        <dbReference type="ARBA" id="ARBA00005417"/>
    </source>
</evidence>
<evidence type="ECO:0000313" key="6">
    <source>
        <dbReference type="EMBL" id="QDP42047.1"/>
    </source>
</evidence>
<dbReference type="PANTHER" id="PTHR24220">
    <property type="entry name" value="IMPORT ATP-BINDING PROTEIN"/>
    <property type="match status" value="1"/>
</dbReference>
<sequence length="225" mass="25308">MGALLKLNQVERSFGTDEREVKVLKGITAEFPSQQLIALRGRSGSGKTTLLNLIGGLDQPTNGEIFFQEQLISSLPEKLRTEMRRCKMGIIFQSYGLVPMMTVEENVEFGLRIADIDRTEWKQRVAEAIELVGLTKRKKHRPFELSGGEQQRVAVARAMALKPPLILADEPTAELDTRMAFRIIHAFQELLSQTDTTVIMTTHDPGILEIVDHVYTLEDGQFAQE</sequence>
<reference evidence="6 7" key="1">
    <citation type="submission" date="2019-07" db="EMBL/GenBank/DDBJ databases">
        <authorList>
            <person name="Li J."/>
        </authorList>
    </citation>
    <scope>NUCLEOTIDE SEQUENCE [LARGE SCALE GENOMIC DNA]</scope>
    <source>
        <strain evidence="6 7">TKL69</strain>
    </source>
</reference>
<dbReference type="InterPro" id="IPR015854">
    <property type="entry name" value="ABC_transpr_LolD-like"/>
</dbReference>
<dbReference type="PROSITE" id="PS00211">
    <property type="entry name" value="ABC_TRANSPORTER_1"/>
    <property type="match status" value="1"/>
</dbReference>
<organism evidence="6 7">
    <name type="scientific">Radiobacillus deserti</name>
    <dbReference type="NCBI Taxonomy" id="2594883"/>
    <lineage>
        <taxon>Bacteria</taxon>
        <taxon>Bacillati</taxon>
        <taxon>Bacillota</taxon>
        <taxon>Bacilli</taxon>
        <taxon>Bacillales</taxon>
        <taxon>Bacillaceae</taxon>
        <taxon>Radiobacillus</taxon>
    </lineage>
</organism>
<dbReference type="EMBL" id="CP041666">
    <property type="protein sequence ID" value="QDP42047.1"/>
    <property type="molecule type" value="Genomic_DNA"/>
</dbReference>
<name>A0A516KKY8_9BACI</name>
<evidence type="ECO:0000313" key="7">
    <source>
        <dbReference type="Proteomes" id="UP000315215"/>
    </source>
</evidence>
<dbReference type="InterPro" id="IPR003593">
    <property type="entry name" value="AAA+_ATPase"/>
</dbReference>
<feature type="domain" description="ABC transporter" evidence="5">
    <location>
        <begin position="5"/>
        <end position="225"/>
    </location>
</feature>
<dbReference type="GO" id="GO:0022857">
    <property type="term" value="F:transmembrane transporter activity"/>
    <property type="evidence" value="ECO:0007669"/>
    <property type="project" value="TreeGrafter"/>
</dbReference>
<dbReference type="GO" id="GO:0005524">
    <property type="term" value="F:ATP binding"/>
    <property type="evidence" value="ECO:0007669"/>
    <property type="project" value="UniProtKB-KW"/>
</dbReference>
<dbReference type="InterPro" id="IPR017911">
    <property type="entry name" value="MacB-like_ATP-bd"/>
</dbReference>
<dbReference type="OrthoDB" id="9791546at2"/>
<dbReference type="GO" id="GO:0016887">
    <property type="term" value="F:ATP hydrolysis activity"/>
    <property type="evidence" value="ECO:0007669"/>
    <property type="project" value="InterPro"/>
</dbReference>
<dbReference type="PROSITE" id="PS50893">
    <property type="entry name" value="ABC_TRANSPORTER_2"/>
    <property type="match status" value="1"/>
</dbReference>
<keyword evidence="2" id="KW-0813">Transport</keyword>
<accession>A0A516KKY8</accession>